<dbReference type="PANTHER" id="PTHR38886">
    <property type="entry name" value="SESA DOMAIN-CONTAINING PROTEIN"/>
    <property type="match status" value="1"/>
</dbReference>
<dbReference type="Proteomes" id="UP001301769">
    <property type="component" value="Unassembled WGS sequence"/>
</dbReference>
<feature type="domain" description="Ubiquitin-like" evidence="1">
    <location>
        <begin position="207"/>
        <end position="284"/>
    </location>
</feature>
<comment type="caution">
    <text evidence="2">The sequence shown here is derived from an EMBL/GenBank/DDBJ whole genome shotgun (WGS) entry which is preliminary data.</text>
</comment>
<proteinExistence type="predicted"/>
<protein>
    <recommendedName>
        <fullName evidence="1">Ubiquitin-like domain-containing protein</fullName>
    </recommendedName>
</protein>
<sequence>MTGLVLGAHCQLDVTTSSPGTVDSIKCAAVSCRVPLEQFLTKIKKYEVTLGPRASSSSIASSSKAALRKIKFINKGEDIDRLRKYLNVHLGTMNILLLEHGLQTMDVCSKALQDQCGSSQTSLRGIDNVVNSTATNVQSQTALVRSTHGILTSLYSMISGEVRSSLSQIARFTQNASLLSQRIFEAVVQLQGSVSAIRVDTRWTYFQPPVKVEDALGRVFPVPSEYSMSELHALLRCRFRKGPGRKLVEYGDFKLTNRRNKAMVDRACMPDLLPGLDIIMSIIIDVALGENAEVCPITECSSENTIPAPWGGGRTW</sequence>
<dbReference type="Pfam" id="PF22893">
    <property type="entry name" value="ULD_2"/>
    <property type="match status" value="1"/>
</dbReference>
<accession>A0AAN7B796</accession>
<gene>
    <name evidence="2" type="ORF">QBC37DRAFT_485230</name>
</gene>
<evidence type="ECO:0000259" key="1">
    <source>
        <dbReference type="Pfam" id="PF22893"/>
    </source>
</evidence>
<reference evidence="2" key="1">
    <citation type="journal article" date="2023" name="Mol. Phylogenet. Evol.">
        <title>Genome-scale phylogeny and comparative genomics of the fungal order Sordariales.</title>
        <authorList>
            <person name="Hensen N."/>
            <person name="Bonometti L."/>
            <person name="Westerberg I."/>
            <person name="Brannstrom I.O."/>
            <person name="Guillou S."/>
            <person name="Cros-Aarteil S."/>
            <person name="Calhoun S."/>
            <person name="Haridas S."/>
            <person name="Kuo A."/>
            <person name="Mondo S."/>
            <person name="Pangilinan J."/>
            <person name="Riley R."/>
            <person name="LaButti K."/>
            <person name="Andreopoulos B."/>
            <person name="Lipzen A."/>
            <person name="Chen C."/>
            <person name="Yan M."/>
            <person name="Daum C."/>
            <person name="Ng V."/>
            <person name="Clum A."/>
            <person name="Steindorff A."/>
            <person name="Ohm R.A."/>
            <person name="Martin F."/>
            <person name="Silar P."/>
            <person name="Natvig D.O."/>
            <person name="Lalanne C."/>
            <person name="Gautier V."/>
            <person name="Ament-Velasquez S.L."/>
            <person name="Kruys A."/>
            <person name="Hutchinson M.I."/>
            <person name="Powell A.J."/>
            <person name="Barry K."/>
            <person name="Miller A.N."/>
            <person name="Grigoriev I.V."/>
            <person name="Debuchy R."/>
            <person name="Gladieux P."/>
            <person name="Hiltunen Thoren M."/>
            <person name="Johannesson H."/>
        </authorList>
    </citation>
    <scope>NUCLEOTIDE SEQUENCE</scope>
    <source>
        <strain evidence="2">PSN293</strain>
    </source>
</reference>
<organism evidence="2 3">
    <name type="scientific">Rhypophila decipiens</name>
    <dbReference type="NCBI Taxonomy" id="261697"/>
    <lineage>
        <taxon>Eukaryota</taxon>
        <taxon>Fungi</taxon>
        <taxon>Dikarya</taxon>
        <taxon>Ascomycota</taxon>
        <taxon>Pezizomycotina</taxon>
        <taxon>Sordariomycetes</taxon>
        <taxon>Sordariomycetidae</taxon>
        <taxon>Sordariales</taxon>
        <taxon>Naviculisporaceae</taxon>
        <taxon>Rhypophila</taxon>
    </lineage>
</organism>
<dbReference type="AlphaFoldDB" id="A0AAN7B796"/>
<keyword evidence="3" id="KW-1185">Reference proteome</keyword>
<evidence type="ECO:0000313" key="2">
    <source>
        <dbReference type="EMBL" id="KAK4210715.1"/>
    </source>
</evidence>
<dbReference type="PANTHER" id="PTHR38886:SF1">
    <property type="entry name" value="NACHT-NTPASE AND P-LOOP NTPASES N-TERMINAL DOMAIN-CONTAINING PROTEIN"/>
    <property type="match status" value="1"/>
</dbReference>
<reference evidence="2" key="2">
    <citation type="submission" date="2023-05" db="EMBL/GenBank/DDBJ databases">
        <authorList>
            <consortium name="Lawrence Berkeley National Laboratory"/>
            <person name="Steindorff A."/>
            <person name="Hensen N."/>
            <person name="Bonometti L."/>
            <person name="Westerberg I."/>
            <person name="Brannstrom I.O."/>
            <person name="Guillou S."/>
            <person name="Cros-Aarteil S."/>
            <person name="Calhoun S."/>
            <person name="Haridas S."/>
            <person name="Kuo A."/>
            <person name="Mondo S."/>
            <person name="Pangilinan J."/>
            <person name="Riley R."/>
            <person name="Labutti K."/>
            <person name="Andreopoulos B."/>
            <person name="Lipzen A."/>
            <person name="Chen C."/>
            <person name="Yanf M."/>
            <person name="Daum C."/>
            <person name="Ng V."/>
            <person name="Clum A."/>
            <person name="Ohm R."/>
            <person name="Martin F."/>
            <person name="Silar P."/>
            <person name="Natvig D."/>
            <person name="Lalanne C."/>
            <person name="Gautier V."/>
            <person name="Ament-Velasquez S.L."/>
            <person name="Kruys A."/>
            <person name="Hutchinson M.I."/>
            <person name="Powell A.J."/>
            <person name="Barry K."/>
            <person name="Miller A.N."/>
            <person name="Grigoriev I.V."/>
            <person name="Debuchy R."/>
            <person name="Gladieux P."/>
            <person name="Thoren M.H."/>
            <person name="Johannesson H."/>
        </authorList>
    </citation>
    <scope>NUCLEOTIDE SEQUENCE</scope>
    <source>
        <strain evidence="2">PSN293</strain>
    </source>
</reference>
<evidence type="ECO:0000313" key="3">
    <source>
        <dbReference type="Proteomes" id="UP001301769"/>
    </source>
</evidence>
<dbReference type="InterPro" id="IPR054464">
    <property type="entry name" value="ULD_fung"/>
</dbReference>
<dbReference type="EMBL" id="MU858168">
    <property type="protein sequence ID" value="KAK4210715.1"/>
    <property type="molecule type" value="Genomic_DNA"/>
</dbReference>
<name>A0AAN7B796_9PEZI</name>